<proteinExistence type="predicted"/>
<dbReference type="EMBL" id="SAEB01000007">
    <property type="protein sequence ID" value="RVD83997.1"/>
    <property type="molecule type" value="Genomic_DNA"/>
</dbReference>
<organism evidence="1 2">
    <name type="scientific">Arthrobotrys flagrans</name>
    <name type="common">Nematode-trapping fungus</name>
    <name type="synonym">Trichothecium flagrans</name>
    <dbReference type="NCBI Taxonomy" id="97331"/>
    <lineage>
        <taxon>Eukaryota</taxon>
        <taxon>Fungi</taxon>
        <taxon>Dikarya</taxon>
        <taxon>Ascomycota</taxon>
        <taxon>Pezizomycotina</taxon>
        <taxon>Orbiliomycetes</taxon>
        <taxon>Orbiliales</taxon>
        <taxon>Orbiliaceae</taxon>
        <taxon>Arthrobotrys</taxon>
    </lineage>
</organism>
<keyword evidence="2" id="KW-1185">Reference proteome</keyword>
<gene>
    <name evidence="1" type="ORF">DFL_005764</name>
</gene>
<dbReference type="AlphaFoldDB" id="A0A436ZYB5"/>
<name>A0A436ZYB5_ARTFL</name>
<evidence type="ECO:0000313" key="1">
    <source>
        <dbReference type="EMBL" id="RVD83997.1"/>
    </source>
</evidence>
<comment type="caution">
    <text evidence="1">The sequence shown here is derived from an EMBL/GenBank/DDBJ whole genome shotgun (WGS) entry which is preliminary data.</text>
</comment>
<accession>A0A436ZYB5</accession>
<dbReference type="Proteomes" id="UP000283090">
    <property type="component" value="Unassembled WGS sequence"/>
</dbReference>
<protein>
    <submittedName>
        <fullName evidence="1">Uncharacterized protein</fullName>
    </submittedName>
</protein>
<reference evidence="1 2" key="1">
    <citation type="submission" date="2019-01" db="EMBL/GenBank/DDBJ databases">
        <title>Intercellular communication is required for trap formation in the nematode-trapping fungus Duddingtonia flagrans.</title>
        <authorList>
            <person name="Youssar L."/>
            <person name="Wernet V."/>
            <person name="Hensel N."/>
            <person name="Hildebrandt H.-G."/>
            <person name="Fischer R."/>
        </authorList>
    </citation>
    <scope>NUCLEOTIDE SEQUENCE [LARGE SCALE GENOMIC DNA]</scope>
    <source>
        <strain evidence="1 2">CBS H-5679</strain>
    </source>
</reference>
<dbReference type="OrthoDB" id="10627867at2759"/>
<evidence type="ECO:0000313" key="2">
    <source>
        <dbReference type="Proteomes" id="UP000283090"/>
    </source>
</evidence>
<dbReference type="GeneID" id="93588075"/>
<dbReference type="RefSeq" id="XP_067489541.1">
    <property type="nucleotide sequence ID" value="XM_067635073.1"/>
</dbReference>
<sequence>MSGVAPVTTVSGNPYPIFGSVISGNASRMRPCIAIGANPEDTNKARSHTRRISQYHRPKIGYELSKTTQKAHSMTLETFDGLGGVLTVASKVGVNASLLESSTIANYVKAKSNRESIASQNPGKPIPEGGISEVMRLVQDLNEKLLSQENTLRADMVSLKADTVSREDALNAKIDSLTKRVDVLK</sequence>
<dbReference type="VEuPathDB" id="FungiDB:DFL_005764"/>